<accession>A0AAN8JRY3</accession>
<comment type="caution">
    <text evidence="1">The sequence shown here is derived from an EMBL/GenBank/DDBJ whole genome shotgun (WGS) entry which is preliminary data.</text>
</comment>
<keyword evidence="2" id="KW-1185">Reference proteome</keyword>
<evidence type="ECO:0000313" key="2">
    <source>
        <dbReference type="Proteomes" id="UP001347796"/>
    </source>
</evidence>
<organism evidence="1 2">
    <name type="scientific">Patella caerulea</name>
    <name type="common">Rayed Mediterranean limpet</name>
    <dbReference type="NCBI Taxonomy" id="87958"/>
    <lineage>
        <taxon>Eukaryota</taxon>
        <taxon>Metazoa</taxon>
        <taxon>Spiralia</taxon>
        <taxon>Lophotrochozoa</taxon>
        <taxon>Mollusca</taxon>
        <taxon>Gastropoda</taxon>
        <taxon>Patellogastropoda</taxon>
        <taxon>Patelloidea</taxon>
        <taxon>Patellidae</taxon>
        <taxon>Patella</taxon>
    </lineage>
</organism>
<protein>
    <submittedName>
        <fullName evidence="1">Uncharacterized protein</fullName>
    </submittedName>
</protein>
<dbReference type="EMBL" id="JAZGQO010000007">
    <property type="protein sequence ID" value="KAK6181972.1"/>
    <property type="molecule type" value="Genomic_DNA"/>
</dbReference>
<name>A0AAN8JRY3_PATCE</name>
<sequence>MHLFYSREQLLDFNSPHLLTQDVFNRLNDLHISAHVKSRRGKRGGRRKQRPISVITDIFDINSFNQLKKGVVKSNLINVHPKPKPVEIKIRLLNTQSVRNKTTEISDNIIEDDIDLFFITESWL</sequence>
<evidence type="ECO:0000313" key="1">
    <source>
        <dbReference type="EMBL" id="KAK6181972.1"/>
    </source>
</evidence>
<proteinExistence type="predicted"/>
<reference evidence="1 2" key="1">
    <citation type="submission" date="2024-01" db="EMBL/GenBank/DDBJ databases">
        <title>The genome of the rayed Mediterranean limpet Patella caerulea (Linnaeus, 1758).</title>
        <authorList>
            <person name="Anh-Thu Weber A."/>
            <person name="Halstead-Nussloch G."/>
        </authorList>
    </citation>
    <scope>NUCLEOTIDE SEQUENCE [LARGE SCALE GENOMIC DNA]</scope>
    <source>
        <strain evidence="1">AATW-2023a</strain>
        <tissue evidence="1">Whole specimen</tissue>
    </source>
</reference>
<dbReference type="AlphaFoldDB" id="A0AAN8JRY3"/>
<gene>
    <name evidence="1" type="ORF">SNE40_009747</name>
</gene>
<dbReference type="Proteomes" id="UP001347796">
    <property type="component" value="Unassembled WGS sequence"/>
</dbReference>